<dbReference type="KEGG" id="ffu:CLAFUR5_10643"/>
<dbReference type="GeneID" id="71990521"/>
<feature type="domain" description="Gfo/Idh/MocA-like oxidoreductase C-terminal" evidence="2">
    <location>
        <begin position="138"/>
        <end position="351"/>
    </location>
</feature>
<keyword evidence="4" id="KW-1185">Reference proteome</keyword>
<dbReference type="InterPro" id="IPR000683">
    <property type="entry name" value="Gfo/Idh/MocA-like_OxRdtase_N"/>
</dbReference>
<dbReference type="SUPFAM" id="SSF55347">
    <property type="entry name" value="Glyceraldehyde-3-phosphate dehydrogenase-like, C-terminal domain"/>
    <property type="match status" value="1"/>
</dbReference>
<sequence length="382" mass="41136">MAQLRTIGIAIIGTGLIGPRHAESVKRCAEASLLCFVDPRLDVALVAEAFDSVPFFSSIQQILETGCRPDAAIVCTPNSTHVPVSQELFAAGIHVLVEKPIATDLESGRQLLLAAEAAGKHLLVGHHRRFNPYVTATKRALEQGSIGRLIAISGLWATCKPDSCFLPPTDWRAKSGTGGPILINLIHEVDILQYLMGPIVRVHAEQALSQRGHAAEERAAILMRFASGVVGTFILSDATPSMHNFESGTGENPMIPQAGKDLYRIFGSEGTLSVGDMKLSSYGDAAKSWSNSLQEQTIPVGSEVPFDEQVRNFVRVVQGIAEPRCTGEDCLQALVVCDAVRRALDTGLPIEIDVSDLTKCWSRRALCLHLSAEDIQGAPREA</sequence>
<dbReference type="PANTHER" id="PTHR43377">
    <property type="entry name" value="BILIVERDIN REDUCTASE A"/>
    <property type="match status" value="1"/>
</dbReference>
<dbReference type="PANTHER" id="PTHR43377:SF1">
    <property type="entry name" value="BILIVERDIN REDUCTASE A"/>
    <property type="match status" value="1"/>
</dbReference>
<feature type="domain" description="Gfo/Idh/MocA-like oxidoreductase N-terminal" evidence="1">
    <location>
        <begin position="8"/>
        <end position="126"/>
    </location>
</feature>
<dbReference type="GO" id="GO:0000166">
    <property type="term" value="F:nucleotide binding"/>
    <property type="evidence" value="ECO:0007669"/>
    <property type="project" value="InterPro"/>
</dbReference>
<dbReference type="Gene3D" id="3.30.360.10">
    <property type="entry name" value="Dihydrodipicolinate Reductase, domain 2"/>
    <property type="match status" value="1"/>
</dbReference>
<evidence type="ECO:0000259" key="1">
    <source>
        <dbReference type="Pfam" id="PF01408"/>
    </source>
</evidence>
<dbReference type="SUPFAM" id="SSF51735">
    <property type="entry name" value="NAD(P)-binding Rossmann-fold domains"/>
    <property type="match status" value="1"/>
</dbReference>
<dbReference type="OMA" id="VPDMTRW"/>
<dbReference type="Pfam" id="PF02894">
    <property type="entry name" value="GFO_IDH_MocA_C"/>
    <property type="match status" value="1"/>
</dbReference>
<dbReference type="Proteomes" id="UP000756132">
    <property type="component" value="Chromosome 7"/>
</dbReference>
<dbReference type="InterPro" id="IPR036291">
    <property type="entry name" value="NAD(P)-bd_dom_sf"/>
</dbReference>
<gene>
    <name evidence="3" type="ORF">CLAFUR5_10643</name>
</gene>
<evidence type="ECO:0000313" key="4">
    <source>
        <dbReference type="Proteomes" id="UP000756132"/>
    </source>
</evidence>
<organism evidence="3 4">
    <name type="scientific">Passalora fulva</name>
    <name type="common">Tomato leaf mold</name>
    <name type="synonym">Cladosporium fulvum</name>
    <dbReference type="NCBI Taxonomy" id="5499"/>
    <lineage>
        <taxon>Eukaryota</taxon>
        <taxon>Fungi</taxon>
        <taxon>Dikarya</taxon>
        <taxon>Ascomycota</taxon>
        <taxon>Pezizomycotina</taxon>
        <taxon>Dothideomycetes</taxon>
        <taxon>Dothideomycetidae</taxon>
        <taxon>Mycosphaerellales</taxon>
        <taxon>Mycosphaerellaceae</taxon>
        <taxon>Fulvia</taxon>
    </lineage>
</organism>
<dbReference type="RefSeq" id="XP_047764417.1">
    <property type="nucleotide sequence ID" value="XM_047909791.1"/>
</dbReference>
<name>A0A9Q8URT5_PASFU</name>
<dbReference type="OrthoDB" id="446809at2759"/>
<protein>
    <submittedName>
        <fullName evidence="3">UDP-N-acetylglucosamine 3-dehydrogenase</fullName>
    </submittedName>
</protein>
<dbReference type="AlphaFoldDB" id="A0A9Q8URT5"/>
<evidence type="ECO:0000313" key="3">
    <source>
        <dbReference type="EMBL" id="UJO20051.1"/>
    </source>
</evidence>
<evidence type="ECO:0000259" key="2">
    <source>
        <dbReference type="Pfam" id="PF02894"/>
    </source>
</evidence>
<dbReference type="Gene3D" id="3.40.50.720">
    <property type="entry name" value="NAD(P)-binding Rossmann-like Domain"/>
    <property type="match status" value="1"/>
</dbReference>
<reference evidence="3" key="1">
    <citation type="submission" date="2021-12" db="EMBL/GenBank/DDBJ databases">
        <authorList>
            <person name="Zaccaron A."/>
            <person name="Stergiopoulos I."/>
        </authorList>
    </citation>
    <scope>NUCLEOTIDE SEQUENCE</scope>
    <source>
        <strain evidence="3">Race5_Kim</strain>
    </source>
</reference>
<dbReference type="Pfam" id="PF01408">
    <property type="entry name" value="GFO_IDH_MocA"/>
    <property type="match status" value="1"/>
</dbReference>
<proteinExistence type="predicted"/>
<dbReference type="InterPro" id="IPR051450">
    <property type="entry name" value="Gfo/Idh/MocA_Oxidoreductases"/>
</dbReference>
<dbReference type="EMBL" id="CP090169">
    <property type="protein sequence ID" value="UJO20051.1"/>
    <property type="molecule type" value="Genomic_DNA"/>
</dbReference>
<accession>A0A9Q8URT5</accession>
<reference evidence="3" key="2">
    <citation type="journal article" date="2022" name="Microb. Genom.">
        <title>A chromosome-scale genome assembly of the tomato pathogen Cladosporium fulvum reveals a compartmentalized genome architecture and the presence of a dispensable chromosome.</title>
        <authorList>
            <person name="Zaccaron A.Z."/>
            <person name="Chen L.H."/>
            <person name="Samaras A."/>
            <person name="Stergiopoulos I."/>
        </authorList>
    </citation>
    <scope>NUCLEOTIDE SEQUENCE</scope>
    <source>
        <strain evidence="3">Race5_Kim</strain>
    </source>
</reference>
<dbReference type="InterPro" id="IPR004104">
    <property type="entry name" value="Gfo/Idh/MocA-like_OxRdtase_C"/>
</dbReference>